<evidence type="ECO:0000256" key="4">
    <source>
        <dbReference type="ARBA" id="ARBA00022692"/>
    </source>
</evidence>
<dbReference type="InterPro" id="IPR045324">
    <property type="entry name" value="Small_multidrug_res"/>
</dbReference>
<evidence type="ECO:0000256" key="9">
    <source>
        <dbReference type="RuleBase" id="RU003942"/>
    </source>
</evidence>
<evidence type="ECO:0000256" key="2">
    <source>
        <dbReference type="ARBA" id="ARBA00022448"/>
    </source>
</evidence>
<keyword evidence="4 9" id="KW-0812">Transmembrane</keyword>
<dbReference type="InterPro" id="IPR000390">
    <property type="entry name" value="Small_drug/metabolite_transptr"/>
</dbReference>
<reference evidence="11 12" key="1">
    <citation type="submission" date="2014-07" db="EMBL/GenBank/DDBJ databases">
        <title>Genome of Flavobacterium reichenbachii LMG 25512.</title>
        <authorList>
            <person name="Stropko S.J."/>
            <person name="Pipes S.E."/>
            <person name="Newman J.D."/>
        </authorList>
    </citation>
    <scope>NUCLEOTIDE SEQUENCE [LARGE SCALE GENOMIC DNA]</scope>
    <source>
        <strain evidence="11 12">LMG 25512</strain>
    </source>
</reference>
<gene>
    <name evidence="11" type="ORF">IW19_04880</name>
</gene>
<organism evidence="11 12">
    <name type="scientific">Flavobacterium reichenbachii</name>
    <dbReference type="NCBI Taxonomy" id="362418"/>
    <lineage>
        <taxon>Bacteria</taxon>
        <taxon>Pseudomonadati</taxon>
        <taxon>Bacteroidota</taxon>
        <taxon>Flavobacteriia</taxon>
        <taxon>Flavobacteriales</taxon>
        <taxon>Flavobacteriaceae</taxon>
        <taxon>Flavobacterium</taxon>
    </lineage>
</organism>
<comment type="subcellular location">
    <subcellularLocation>
        <location evidence="1 9">Cell membrane</location>
        <topology evidence="1 9">Multi-pass membrane protein</topology>
    </subcellularLocation>
</comment>
<dbReference type="PANTHER" id="PTHR30561:SF0">
    <property type="entry name" value="GUANIDINIUM EXPORTER"/>
    <property type="match status" value="1"/>
</dbReference>
<dbReference type="PANTHER" id="PTHR30561">
    <property type="entry name" value="SMR FAMILY PROTON-DEPENDENT DRUG EFFLUX TRANSPORTER SUGE"/>
    <property type="match status" value="1"/>
</dbReference>
<dbReference type="GO" id="GO:0005886">
    <property type="term" value="C:plasma membrane"/>
    <property type="evidence" value="ECO:0007669"/>
    <property type="project" value="UniProtKB-SubCell"/>
</dbReference>
<feature type="transmembrane region" description="Helical" evidence="10">
    <location>
        <begin position="33"/>
        <end position="50"/>
    </location>
</feature>
<evidence type="ECO:0000256" key="10">
    <source>
        <dbReference type="SAM" id="Phobius"/>
    </source>
</evidence>
<protein>
    <recommendedName>
        <fullName evidence="8">Guanidinium exporter</fullName>
    </recommendedName>
</protein>
<accession>A0A085ZKD7</accession>
<comment type="caution">
    <text evidence="11">The sequence shown here is derived from an EMBL/GenBank/DDBJ whole genome shotgun (WGS) entry which is preliminary data.</text>
</comment>
<evidence type="ECO:0000256" key="7">
    <source>
        <dbReference type="ARBA" id="ARBA00038151"/>
    </source>
</evidence>
<feature type="transmembrane region" description="Helical" evidence="10">
    <location>
        <begin position="87"/>
        <end position="106"/>
    </location>
</feature>
<dbReference type="SUPFAM" id="SSF103481">
    <property type="entry name" value="Multidrug resistance efflux transporter EmrE"/>
    <property type="match status" value="1"/>
</dbReference>
<keyword evidence="6 10" id="KW-0472">Membrane</keyword>
<dbReference type="InterPro" id="IPR037185">
    <property type="entry name" value="EmrE-like"/>
</dbReference>
<evidence type="ECO:0000313" key="12">
    <source>
        <dbReference type="Proteomes" id="UP000028715"/>
    </source>
</evidence>
<evidence type="ECO:0000256" key="6">
    <source>
        <dbReference type="ARBA" id="ARBA00023136"/>
    </source>
</evidence>
<keyword evidence="12" id="KW-1185">Reference proteome</keyword>
<evidence type="ECO:0000256" key="8">
    <source>
        <dbReference type="ARBA" id="ARBA00039168"/>
    </source>
</evidence>
<dbReference type="Pfam" id="PF00893">
    <property type="entry name" value="Multi_Drug_Res"/>
    <property type="match status" value="1"/>
</dbReference>
<dbReference type="GO" id="GO:1990961">
    <property type="term" value="P:xenobiotic detoxification by transmembrane export across the plasma membrane"/>
    <property type="evidence" value="ECO:0007669"/>
    <property type="project" value="UniProtKB-ARBA"/>
</dbReference>
<feature type="transmembrane region" description="Helical" evidence="10">
    <location>
        <begin position="62"/>
        <end position="81"/>
    </location>
</feature>
<dbReference type="GO" id="GO:0022857">
    <property type="term" value="F:transmembrane transporter activity"/>
    <property type="evidence" value="ECO:0007669"/>
    <property type="project" value="InterPro"/>
</dbReference>
<dbReference type="STRING" id="362418.IW19_04880"/>
<dbReference type="FunFam" id="1.10.3730.20:FF:000001">
    <property type="entry name" value="Quaternary ammonium compound resistance transporter SugE"/>
    <property type="match status" value="1"/>
</dbReference>
<dbReference type="Gene3D" id="1.10.3730.20">
    <property type="match status" value="1"/>
</dbReference>
<evidence type="ECO:0000256" key="5">
    <source>
        <dbReference type="ARBA" id="ARBA00022989"/>
    </source>
</evidence>
<proteinExistence type="inferred from homology"/>
<dbReference type="OrthoDB" id="21828at2"/>
<comment type="similarity">
    <text evidence="7">Belongs to the drug/metabolite transporter (DMT) superfamily. Small multidrug resistance (SMR) (TC 2.A.7.1) family. Gdx/SugE subfamily.</text>
</comment>
<dbReference type="eggNOG" id="COG2076">
    <property type="taxonomic scope" value="Bacteria"/>
</dbReference>
<evidence type="ECO:0000256" key="1">
    <source>
        <dbReference type="ARBA" id="ARBA00004651"/>
    </source>
</evidence>
<sequence>MNWILLIIAGLFEVGFASCLGKAKETSGLASTYWMIGFFVCLSISMILLYKATQVLPIGTAYAVWTGIGAVGTVLVGIFIFKEPAAFWRIFFLTTLIASIIGLKFVSSH</sequence>
<evidence type="ECO:0000256" key="3">
    <source>
        <dbReference type="ARBA" id="ARBA00022475"/>
    </source>
</evidence>
<keyword evidence="5 10" id="KW-1133">Transmembrane helix</keyword>
<dbReference type="RefSeq" id="WP_035681776.1">
    <property type="nucleotide sequence ID" value="NZ_JPRL01000001.1"/>
</dbReference>
<keyword evidence="3" id="KW-1003">Cell membrane</keyword>
<dbReference type="Proteomes" id="UP000028715">
    <property type="component" value="Unassembled WGS sequence"/>
</dbReference>
<name>A0A085ZKD7_9FLAO</name>
<dbReference type="AlphaFoldDB" id="A0A085ZKD7"/>
<evidence type="ECO:0000313" key="11">
    <source>
        <dbReference type="EMBL" id="KFF04901.1"/>
    </source>
</evidence>
<keyword evidence="2" id="KW-0813">Transport</keyword>
<dbReference type="EMBL" id="JPRL01000001">
    <property type="protein sequence ID" value="KFF04901.1"/>
    <property type="molecule type" value="Genomic_DNA"/>
</dbReference>